<keyword evidence="1 2" id="KW-0694">RNA-binding</keyword>
<dbReference type="JaponicusDB" id="SJAG_03747">
    <property type="gene designation" value="nab3"/>
</dbReference>
<feature type="region of interest" description="Disordered" evidence="3">
    <location>
        <begin position="1"/>
        <end position="189"/>
    </location>
</feature>
<feature type="compositionally biased region" description="Polar residues" evidence="3">
    <location>
        <begin position="10"/>
        <end position="22"/>
    </location>
</feature>
<dbReference type="InterPro" id="IPR012677">
    <property type="entry name" value="Nucleotide-bd_a/b_plait_sf"/>
</dbReference>
<feature type="compositionally biased region" description="Polar residues" evidence="3">
    <location>
        <begin position="90"/>
        <end position="101"/>
    </location>
</feature>
<evidence type="ECO:0000256" key="3">
    <source>
        <dbReference type="SAM" id="MobiDB-lite"/>
    </source>
</evidence>
<name>B6K2U7_SCHJY</name>
<dbReference type="InterPro" id="IPR000504">
    <property type="entry name" value="RRM_dom"/>
</dbReference>
<dbReference type="InterPro" id="IPR051186">
    <property type="entry name" value="RRM_HNRPC/RALY_subfam"/>
</dbReference>
<dbReference type="PANTHER" id="PTHR13968:SF26">
    <property type="entry name" value="RRM DOMAIN-CONTAINING PROTEIN"/>
    <property type="match status" value="1"/>
</dbReference>
<dbReference type="HOGENOM" id="CLU_385942_0_0_1"/>
<dbReference type="GeneID" id="7052261"/>
<dbReference type="InterPro" id="IPR035979">
    <property type="entry name" value="RBD_domain_sf"/>
</dbReference>
<evidence type="ECO:0000256" key="2">
    <source>
        <dbReference type="PROSITE-ProRule" id="PRU00176"/>
    </source>
</evidence>
<accession>B6K2U7</accession>
<dbReference type="SMART" id="SM00360">
    <property type="entry name" value="RRM"/>
    <property type="match status" value="1"/>
</dbReference>
<dbReference type="Pfam" id="PF00076">
    <property type="entry name" value="RRM_1"/>
    <property type="match status" value="1"/>
</dbReference>
<dbReference type="STRING" id="402676.B6K2U7"/>
<gene>
    <name evidence="6" type="primary">nab3</name>
    <name evidence="5" type="ORF">SJAG_03747</name>
</gene>
<keyword evidence="7" id="KW-1185">Reference proteome</keyword>
<evidence type="ECO:0000313" key="5">
    <source>
        <dbReference type="EMBL" id="EEB08587.2"/>
    </source>
</evidence>
<dbReference type="InterPro" id="IPR036621">
    <property type="entry name" value="Anticodon-bd_dom_sf"/>
</dbReference>
<dbReference type="PANTHER" id="PTHR13968">
    <property type="entry name" value="HETEROGENEOUS NUCLEAR RIBONUCLEOPROTEIN"/>
    <property type="match status" value="1"/>
</dbReference>
<dbReference type="eggNOG" id="KOG0118">
    <property type="taxonomic scope" value="Eukaryota"/>
</dbReference>
<dbReference type="AlphaFoldDB" id="B6K2U7"/>
<evidence type="ECO:0000256" key="1">
    <source>
        <dbReference type="ARBA" id="ARBA00022884"/>
    </source>
</evidence>
<dbReference type="SMR" id="B6K2U7"/>
<dbReference type="Gene3D" id="3.30.70.330">
    <property type="match status" value="1"/>
</dbReference>
<evidence type="ECO:0000313" key="6">
    <source>
        <dbReference type="JaponicusDB" id="SJAG_03747"/>
    </source>
</evidence>
<feature type="compositionally biased region" description="Polar residues" evidence="3">
    <location>
        <begin position="127"/>
        <end position="174"/>
    </location>
</feature>
<dbReference type="SUPFAM" id="SSF54928">
    <property type="entry name" value="RNA-binding domain, RBD"/>
    <property type="match status" value="1"/>
</dbReference>
<dbReference type="OMA" id="LENQMDP"/>
<dbReference type="VEuPathDB" id="FungiDB:SJAG_03747"/>
<dbReference type="Proteomes" id="UP000001744">
    <property type="component" value="Unassembled WGS sequence"/>
</dbReference>
<dbReference type="OrthoDB" id="10044938at2759"/>
<sequence length="716" mass="77542">MDSHQETQEIDQQLIASDTTGTASSSVEVSADAEKSSIQPAVENGDANDVTEGKEQNDLSSALNDEKAPSTQPLGSSAALLGSHVDAAADSSNPQTGTDTSGAPPIYGESTNNGNIVPKSSVEASVDAQSFPQERSLTPDNEPNTDSPPYSPSANPISFSPSVNNTFPSVQGGQPSELPSVESLEPPAQPSNIDIQAILSALVPSATSLSASAQPTSVQSSSAVHDAKAPSFPHTLASPIDSMSSYSHFTNTAHSSSIASVSSSVEHSPLLSIKEISSAPEGQNTRKNGENKDIVYRFQPSDEPAYQQFLETEKKIMSSWYPGQFPDASRLFLGNLPPEKVSKREVWKIFEKYGRLAQISLKQTYGFAQFFTNEECAAALHSEQGTMLQGRKLHLDTSKPQKKYQQQIGALKRSRRSRSPERRSASPSRLRGKRDQRSRSPNITHFHELRTPEEYSMSMRHAVPDCQIVVTDDCARTFVRYVEKVFRTHFLSTDTMYLSSQTSLSSIVRQLLLENVMAILYINTNLERSGKVSLQIFKKTSKEFEIHYDEYTNIDAPIAAELLARAKSNALQYSSAMQVSNTNNSYSPQNAVLQQAAGLANPNLANIIGGLSVSGLRQLVTTLLTSSALPSSSPSSFPFPSSLNQVSNSNPSLYYENAAQASPPVYDPNTQSPPSQYPFISGFGVPGPSNMSAAASQAQQQYQGIMENLAKLQQQH</sequence>
<dbReference type="RefSeq" id="XP_002174880.2">
    <property type="nucleotide sequence ID" value="XM_002174844.2"/>
</dbReference>
<evidence type="ECO:0000313" key="7">
    <source>
        <dbReference type="Proteomes" id="UP000001744"/>
    </source>
</evidence>
<feature type="domain" description="RRM" evidence="4">
    <location>
        <begin position="329"/>
        <end position="400"/>
    </location>
</feature>
<feature type="region of interest" description="Disordered" evidence="3">
    <location>
        <begin position="396"/>
        <end position="445"/>
    </location>
</feature>
<protein>
    <submittedName>
        <fullName evidence="5">Poly(A) binding protein Nab3</fullName>
    </submittedName>
</protein>
<evidence type="ECO:0000259" key="4">
    <source>
        <dbReference type="PROSITE" id="PS50102"/>
    </source>
</evidence>
<dbReference type="Gene3D" id="3.40.50.800">
    <property type="entry name" value="Anticodon-binding domain"/>
    <property type="match status" value="1"/>
</dbReference>
<reference evidence="5 7" key="1">
    <citation type="journal article" date="2011" name="Science">
        <title>Comparative functional genomics of the fission yeasts.</title>
        <authorList>
            <person name="Rhind N."/>
            <person name="Chen Z."/>
            <person name="Yassour M."/>
            <person name="Thompson D.A."/>
            <person name="Haas B.J."/>
            <person name="Habib N."/>
            <person name="Wapinski I."/>
            <person name="Roy S."/>
            <person name="Lin M.F."/>
            <person name="Heiman D.I."/>
            <person name="Young S.K."/>
            <person name="Furuya K."/>
            <person name="Guo Y."/>
            <person name="Pidoux A."/>
            <person name="Chen H.M."/>
            <person name="Robbertse B."/>
            <person name="Goldberg J.M."/>
            <person name="Aoki K."/>
            <person name="Bayne E.H."/>
            <person name="Berlin A.M."/>
            <person name="Desjardins C.A."/>
            <person name="Dobbs E."/>
            <person name="Dukaj L."/>
            <person name="Fan L."/>
            <person name="FitzGerald M.G."/>
            <person name="French C."/>
            <person name="Gujja S."/>
            <person name="Hansen K."/>
            <person name="Keifenheim D."/>
            <person name="Levin J.Z."/>
            <person name="Mosher R.A."/>
            <person name="Mueller C.A."/>
            <person name="Pfiffner J."/>
            <person name="Priest M."/>
            <person name="Russ C."/>
            <person name="Smialowska A."/>
            <person name="Swoboda P."/>
            <person name="Sykes S.M."/>
            <person name="Vaughn M."/>
            <person name="Vengrova S."/>
            <person name="Yoder R."/>
            <person name="Zeng Q."/>
            <person name="Allshire R."/>
            <person name="Baulcombe D."/>
            <person name="Birren B.W."/>
            <person name="Brown W."/>
            <person name="Ekwall K."/>
            <person name="Kellis M."/>
            <person name="Leatherwood J."/>
            <person name="Levin H."/>
            <person name="Margalit H."/>
            <person name="Martienssen R."/>
            <person name="Nieduszynski C.A."/>
            <person name="Spatafora J.W."/>
            <person name="Friedman N."/>
            <person name="Dalgaard J.Z."/>
            <person name="Baumann P."/>
            <person name="Niki H."/>
            <person name="Regev A."/>
            <person name="Nusbaum C."/>
        </authorList>
    </citation>
    <scope>NUCLEOTIDE SEQUENCE [LARGE SCALE GENOMIC DNA]</scope>
    <source>
        <strain evidence="7">yFS275 / FY16936</strain>
    </source>
</reference>
<dbReference type="GO" id="GO:0003723">
    <property type="term" value="F:RNA binding"/>
    <property type="evidence" value="ECO:0007669"/>
    <property type="project" value="UniProtKB-UniRule"/>
</dbReference>
<organism evidence="5 7">
    <name type="scientific">Schizosaccharomyces japonicus (strain yFS275 / FY16936)</name>
    <name type="common">Fission yeast</name>
    <dbReference type="NCBI Taxonomy" id="402676"/>
    <lineage>
        <taxon>Eukaryota</taxon>
        <taxon>Fungi</taxon>
        <taxon>Dikarya</taxon>
        <taxon>Ascomycota</taxon>
        <taxon>Taphrinomycotina</taxon>
        <taxon>Schizosaccharomycetes</taxon>
        <taxon>Schizosaccharomycetales</taxon>
        <taxon>Schizosaccharomycetaceae</taxon>
        <taxon>Schizosaccharomyces</taxon>
    </lineage>
</organism>
<dbReference type="EMBL" id="KE651167">
    <property type="protein sequence ID" value="EEB08587.2"/>
    <property type="molecule type" value="Genomic_DNA"/>
</dbReference>
<proteinExistence type="predicted"/>
<dbReference type="PROSITE" id="PS50102">
    <property type="entry name" value="RRM"/>
    <property type="match status" value="1"/>
</dbReference>
<feature type="compositionally biased region" description="Polar residues" evidence="3">
    <location>
        <begin position="58"/>
        <end position="75"/>
    </location>
</feature>